<comment type="similarity">
    <text evidence="1">Belongs to the glycosyltransferase 2 family.</text>
</comment>
<evidence type="ECO:0000313" key="7">
    <source>
        <dbReference type="Proteomes" id="UP000294796"/>
    </source>
</evidence>
<evidence type="ECO:0000256" key="1">
    <source>
        <dbReference type="ARBA" id="ARBA00006739"/>
    </source>
</evidence>
<keyword evidence="2" id="KW-0328">Glycosyltransferase</keyword>
<evidence type="ECO:0000259" key="5">
    <source>
        <dbReference type="Pfam" id="PF00535"/>
    </source>
</evidence>
<dbReference type="InterPro" id="IPR001173">
    <property type="entry name" value="Glyco_trans_2-like"/>
</dbReference>
<keyword evidence="4" id="KW-0472">Membrane</keyword>
<evidence type="ECO:0000256" key="4">
    <source>
        <dbReference type="SAM" id="Phobius"/>
    </source>
</evidence>
<sequence length="377" mass="41341">MSTLVATIAFWASAALVAYTYAGYPLWVLLQAWLRPRPVAKGDAQPAVTAILVVHDAERMVEAKIENLLSLDYPEKRFDIVVACDGCSDGTVALCRRYASDRVRVLAWHERRGKARSQAAAVAVARGDVLLVVDVRQRIERDALRRLAGCFSDPGVGVVSGALHFPASARRAYAGVGAYGRYEHAIRDAESRSGSVVGVTAALFAIRRALFRPSHADIRFDDALVPLVVARAGYRAVFEPAAIAWDRASPDSASERNRRVQAMAGSYQMLSMAPWLLHPRHNRLWFRYASHKLMRLAAPWLLSVLAAASAWLAPTHPFYLACLSAGIACVSIALVGPRLPVLSNSLIVRTLSAFWRVNVHSGRALLAYVRNPGLRPW</sequence>
<organism evidence="6 7">
    <name type="scientific">Luteimonas aestuarii</name>
    <dbReference type="NCBI Taxonomy" id="453837"/>
    <lineage>
        <taxon>Bacteria</taxon>
        <taxon>Pseudomonadati</taxon>
        <taxon>Pseudomonadota</taxon>
        <taxon>Gammaproteobacteria</taxon>
        <taxon>Lysobacterales</taxon>
        <taxon>Lysobacteraceae</taxon>
        <taxon>Luteimonas</taxon>
    </lineage>
</organism>
<dbReference type="OrthoDB" id="9766971at2"/>
<dbReference type="Proteomes" id="UP000294796">
    <property type="component" value="Unassembled WGS sequence"/>
</dbReference>
<dbReference type="Pfam" id="PF00535">
    <property type="entry name" value="Glycos_transf_2"/>
    <property type="match status" value="1"/>
</dbReference>
<reference evidence="6 7" key="1">
    <citation type="submission" date="2019-03" db="EMBL/GenBank/DDBJ databases">
        <title>Luteimonas zhaokaii sp.nov., isolated from the rectal contents of Plateau pika in Yushu, Qinghai Province, China.</title>
        <authorList>
            <person name="Zhang G."/>
        </authorList>
    </citation>
    <scope>NUCLEOTIDE SEQUENCE [LARGE SCALE GENOMIC DNA]</scope>
    <source>
        <strain evidence="6 7">B9</strain>
    </source>
</reference>
<dbReference type="EMBL" id="SMTF01000001">
    <property type="protein sequence ID" value="TDK28505.1"/>
    <property type="molecule type" value="Genomic_DNA"/>
</dbReference>
<proteinExistence type="inferred from homology"/>
<dbReference type="SUPFAM" id="SSF53448">
    <property type="entry name" value="Nucleotide-diphospho-sugar transferases"/>
    <property type="match status" value="1"/>
</dbReference>
<protein>
    <submittedName>
        <fullName evidence="6">Glycosyltransferase</fullName>
    </submittedName>
</protein>
<accession>A0A4V3AN64</accession>
<feature type="transmembrane region" description="Helical" evidence="4">
    <location>
        <begin position="6"/>
        <end position="30"/>
    </location>
</feature>
<dbReference type="GO" id="GO:0016757">
    <property type="term" value="F:glycosyltransferase activity"/>
    <property type="evidence" value="ECO:0007669"/>
    <property type="project" value="UniProtKB-KW"/>
</dbReference>
<keyword evidence="3 6" id="KW-0808">Transferase</keyword>
<dbReference type="AlphaFoldDB" id="A0A4V3AN64"/>
<dbReference type="PANTHER" id="PTHR43630:SF1">
    <property type="entry name" value="POLY-BETA-1,6-N-ACETYL-D-GLUCOSAMINE SYNTHASE"/>
    <property type="match status" value="1"/>
</dbReference>
<gene>
    <name evidence="6" type="ORF">E2F46_01040</name>
</gene>
<evidence type="ECO:0000256" key="2">
    <source>
        <dbReference type="ARBA" id="ARBA00022676"/>
    </source>
</evidence>
<keyword evidence="7" id="KW-1185">Reference proteome</keyword>
<keyword evidence="4" id="KW-0812">Transmembrane</keyword>
<comment type="caution">
    <text evidence="6">The sequence shown here is derived from an EMBL/GenBank/DDBJ whole genome shotgun (WGS) entry which is preliminary data.</text>
</comment>
<dbReference type="PANTHER" id="PTHR43630">
    <property type="entry name" value="POLY-BETA-1,6-N-ACETYL-D-GLUCOSAMINE SYNTHASE"/>
    <property type="match status" value="1"/>
</dbReference>
<keyword evidence="4" id="KW-1133">Transmembrane helix</keyword>
<dbReference type="InterPro" id="IPR029044">
    <property type="entry name" value="Nucleotide-diphossugar_trans"/>
</dbReference>
<dbReference type="RefSeq" id="WP_133320326.1">
    <property type="nucleotide sequence ID" value="NZ_SMTF01000001.1"/>
</dbReference>
<dbReference type="Gene3D" id="3.90.550.10">
    <property type="entry name" value="Spore Coat Polysaccharide Biosynthesis Protein SpsA, Chain A"/>
    <property type="match status" value="1"/>
</dbReference>
<evidence type="ECO:0000313" key="6">
    <source>
        <dbReference type="EMBL" id="TDK28505.1"/>
    </source>
</evidence>
<evidence type="ECO:0000256" key="3">
    <source>
        <dbReference type="ARBA" id="ARBA00022679"/>
    </source>
</evidence>
<feature type="domain" description="Glycosyltransferase 2-like" evidence="5">
    <location>
        <begin position="50"/>
        <end position="208"/>
    </location>
</feature>
<name>A0A4V3AN64_9GAMM</name>